<dbReference type="EMBL" id="LNQE01001806">
    <property type="protein sequence ID" value="KUG05553.1"/>
    <property type="molecule type" value="Genomic_DNA"/>
</dbReference>
<name>A0A0W8EAT8_9ZZZZ</name>
<accession>A0A0W8EAT8</accession>
<protein>
    <submittedName>
        <fullName evidence="1">Uncharacterized protein</fullName>
    </submittedName>
</protein>
<sequence length="65" mass="7317">MGRFREAAGEEMGRYLPFCCRLIWVLGGVSPSCTTRMDPTGKNHMIPQDTSIQDENAAGIFIRKR</sequence>
<dbReference type="AlphaFoldDB" id="A0A0W8EAT8"/>
<comment type="caution">
    <text evidence="1">The sequence shown here is derived from an EMBL/GenBank/DDBJ whole genome shotgun (WGS) entry which is preliminary data.</text>
</comment>
<reference evidence="1" key="1">
    <citation type="journal article" date="2015" name="Proc. Natl. Acad. Sci. U.S.A.">
        <title>Networks of energetic and metabolic interactions define dynamics in microbial communities.</title>
        <authorList>
            <person name="Embree M."/>
            <person name="Liu J.K."/>
            <person name="Al-Bassam M.M."/>
            <person name="Zengler K."/>
        </authorList>
    </citation>
    <scope>NUCLEOTIDE SEQUENCE</scope>
</reference>
<organism evidence="1">
    <name type="scientific">hydrocarbon metagenome</name>
    <dbReference type="NCBI Taxonomy" id="938273"/>
    <lineage>
        <taxon>unclassified sequences</taxon>
        <taxon>metagenomes</taxon>
        <taxon>ecological metagenomes</taxon>
    </lineage>
</organism>
<gene>
    <name evidence="1" type="ORF">ASZ90_017017</name>
</gene>
<evidence type="ECO:0000313" key="1">
    <source>
        <dbReference type="EMBL" id="KUG05553.1"/>
    </source>
</evidence>
<proteinExistence type="predicted"/>